<feature type="non-terminal residue" evidence="1">
    <location>
        <position position="36"/>
    </location>
</feature>
<evidence type="ECO:0000313" key="1">
    <source>
        <dbReference type="EMBL" id="SVC73074.1"/>
    </source>
</evidence>
<name>A0A382PI49_9ZZZZ</name>
<accession>A0A382PI49</accession>
<organism evidence="1">
    <name type="scientific">marine metagenome</name>
    <dbReference type="NCBI Taxonomy" id="408172"/>
    <lineage>
        <taxon>unclassified sequences</taxon>
        <taxon>metagenomes</taxon>
        <taxon>ecological metagenomes</taxon>
    </lineage>
</organism>
<protein>
    <submittedName>
        <fullName evidence="1">Uncharacterized protein</fullName>
    </submittedName>
</protein>
<reference evidence="1" key="1">
    <citation type="submission" date="2018-05" db="EMBL/GenBank/DDBJ databases">
        <authorList>
            <person name="Lanie J.A."/>
            <person name="Ng W.-L."/>
            <person name="Kazmierczak K.M."/>
            <person name="Andrzejewski T.M."/>
            <person name="Davidsen T.M."/>
            <person name="Wayne K.J."/>
            <person name="Tettelin H."/>
            <person name="Glass J.I."/>
            <person name="Rusch D."/>
            <person name="Podicherti R."/>
            <person name="Tsui H.-C.T."/>
            <person name="Winkler M.E."/>
        </authorList>
    </citation>
    <scope>NUCLEOTIDE SEQUENCE</scope>
</reference>
<dbReference type="AlphaFoldDB" id="A0A382PI49"/>
<dbReference type="EMBL" id="UINC01107585">
    <property type="protein sequence ID" value="SVC73074.1"/>
    <property type="molecule type" value="Genomic_DNA"/>
</dbReference>
<proteinExistence type="predicted"/>
<gene>
    <name evidence="1" type="ORF">METZ01_LOCUS325928</name>
</gene>
<sequence length="36" mass="4552">MNKFRLYLPPPQDQDVHADRWRHLFNKIDRVFNEVR</sequence>